<evidence type="ECO:0000313" key="2">
    <source>
        <dbReference type="Proteomes" id="UP000053240"/>
    </source>
</evidence>
<protein>
    <submittedName>
        <fullName evidence="1">Uncharacterized protein</fullName>
    </submittedName>
</protein>
<organism evidence="1 2">
    <name type="scientific">Papilio machaon</name>
    <name type="common">Old World swallowtail butterfly</name>
    <dbReference type="NCBI Taxonomy" id="76193"/>
    <lineage>
        <taxon>Eukaryota</taxon>
        <taxon>Metazoa</taxon>
        <taxon>Ecdysozoa</taxon>
        <taxon>Arthropoda</taxon>
        <taxon>Hexapoda</taxon>
        <taxon>Insecta</taxon>
        <taxon>Pterygota</taxon>
        <taxon>Neoptera</taxon>
        <taxon>Endopterygota</taxon>
        <taxon>Lepidoptera</taxon>
        <taxon>Glossata</taxon>
        <taxon>Ditrysia</taxon>
        <taxon>Papilionoidea</taxon>
        <taxon>Papilionidae</taxon>
        <taxon>Papilioninae</taxon>
        <taxon>Papilio</taxon>
    </lineage>
</organism>
<gene>
    <name evidence="1" type="ORF">RR48_02948</name>
</gene>
<dbReference type="InParanoid" id="A0A0N1PFP7"/>
<accession>A0A0N1PFP7</accession>
<keyword evidence="2" id="KW-1185">Reference proteome</keyword>
<sequence>MLSSVLKQREQCKDPHRGYVGCEVIVEEWRPKAEPTCACCPSPTPTQPRHRYDVTTGNK</sequence>
<reference evidence="1 2" key="1">
    <citation type="journal article" date="2015" name="Nat. Commun.">
        <title>Outbred genome sequencing and CRISPR/Cas9 gene editing in butterflies.</title>
        <authorList>
            <person name="Li X."/>
            <person name="Fan D."/>
            <person name="Zhang W."/>
            <person name="Liu G."/>
            <person name="Zhang L."/>
            <person name="Zhao L."/>
            <person name="Fang X."/>
            <person name="Chen L."/>
            <person name="Dong Y."/>
            <person name="Chen Y."/>
            <person name="Ding Y."/>
            <person name="Zhao R."/>
            <person name="Feng M."/>
            <person name="Zhu Y."/>
            <person name="Feng Y."/>
            <person name="Jiang X."/>
            <person name="Zhu D."/>
            <person name="Xiang H."/>
            <person name="Feng X."/>
            <person name="Li S."/>
            <person name="Wang J."/>
            <person name="Zhang G."/>
            <person name="Kronforst M.R."/>
            <person name="Wang W."/>
        </authorList>
    </citation>
    <scope>NUCLEOTIDE SEQUENCE [LARGE SCALE GENOMIC DNA]</scope>
    <source>
        <strain evidence="1">Ya'a_city_454_Pm</strain>
        <tissue evidence="1">Whole body</tissue>
    </source>
</reference>
<dbReference type="AlphaFoldDB" id="A0A0N1PFP7"/>
<dbReference type="EMBL" id="KQ460938">
    <property type="protein sequence ID" value="KPJ10680.1"/>
    <property type="molecule type" value="Genomic_DNA"/>
</dbReference>
<proteinExistence type="predicted"/>
<evidence type="ECO:0000313" key="1">
    <source>
        <dbReference type="EMBL" id="KPJ10680.1"/>
    </source>
</evidence>
<dbReference type="Proteomes" id="UP000053240">
    <property type="component" value="Unassembled WGS sequence"/>
</dbReference>
<name>A0A0N1PFP7_PAPMA</name>